<comment type="caution">
    <text evidence="3">The sequence shown here is derived from an EMBL/GenBank/DDBJ whole genome shotgun (WGS) entry which is preliminary data.</text>
</comment>
<accession>A0A4D4MXM8</accession>
<dbReference type="NCBIfam" id="NF046119">
    <property type="entry name" value="memb_SCO4225"/>
    <property type="match status" value="1"/>
</dbReference>
<evidence type="ECO:0000313" key="3">
    <source>
        <dbReference type="EMBL" id="GDY76089.1"/>
    </source>
</evidence>
<evidence type="ECO:0000256" key="1">
    <source>
        <dbReference type="SAM" id="Phobius"/>
    </source>
</evidence>
<dbReference type="Pfam" id="PF25637">
    <property type="entry name" value="DUF7942"/>
    <property type="match status" value="1"/>
</dbReference>
<dbReference type="AlphaFoldDB" id="A0A4D4MXM8"/>
<dbReference type="OMA" id="PATDNWL"/>
<dbReference type="Proteomes" id="UP000299211">
    <property type="component" value="Unassembled WGS sequence"/>
</dbReference>
<proteinExistence type="predicted"/>
<dbReference type="RefSeq" id="WP_010985224.1">
    <property type="nucleotide sequence ID" value="NZ_BAABTN010000018.1"/>
</dbReference>
<protein>
    <submittedName>
        <fullName evidence="3">Uncharacterized protein</fullName>
    </submittedName>
</protein>
<feature type="transmembrane region" description="Helical" evidence="1">
    <location>
        <begin position="48"/>
        <end position="67"/>
    </location>
</feature>
<keyword evidence="1" id="KW-1133">Transmembrane helix</keyword>
<dbReference type="InterPro" id="IPR057702">
    <property type="entry name" value="DUF7942"/>
</dbReference>
<evidence type="ECO:0000313" key="4">
    <source>
        <dbReference type="Proteomes" id="UP000299211"/>
    </source>
</evidence>
<gene>
    <name evidence="2" type="ORF">SAV14893_031600</name>
    <name evidence="3" type="ORF">SAV31267_055740</name>
</gene>
<feature type="transmembrane region" description="Helical" evidence="1">
    <location>
        <begin position="79"/>
        <end position="103"/>
    </location>
</feature>
<sequence length="117" mass="12049">MDISRRSRALLAPAGDNWLSRVYLAVVVAATGFVLYDAAFVSHPDASLAAVVPWLLTAPLSLLYTLLPDDVLSGAPTGVATALYVAGIAVAATANAVFMGVALRRIRPSAPRTAASA</sequence>
<dbReference type="EMBL" id="BJHX01000001">
    <property type="protein sequence ID" value="GDY63767.1"/>
    <property type="molecule type" value="Genomic_DNA"/>
</dbReference>
<reference evidence="2 5" key="2">
    <citation type="submission" date="2019-04" db="EMBL/GenBank/DDBJ databases">
        <title>Draft genome sequences of Streptomyces avermitilis NBRC 14893.</title>
        <authorList>
            <person name="Komaki H."/>
            <person name="Tamura T."/>
            <person name="Hosoyama A."/>
        </authorList>
    </citation>
    <scope>NUCLEOTIDE SEQUENCE [LARGE SCALE GENOMIC DNA]</scope>
    <source>
        <strain evidence="2 5">NBRC 14893</strain>
    </source>
</reference>
<dbReference type="Proteomes" id="UP000302139">
    <property type="component" value="Unassembled WGS sequence"/>
</dbReference>
<dbReference type="EMBL" id="BJHY01000001">
    <property type="protein sequence ID" value="GDY76089.1"/>
    <property type="molecule type" value="Genomic_DNA"/>
</dbReference>
<evidence type="ECO:0000313" key="5">
    <source>
        <dbReference type="Proteomes" id="UP000302139"/>
    </source>
</evidence>
<evidence type="ECO:0000313" key="2">
    <source>
        <dbReference type="EMBL" id="GDY63767.1"/>
    </source>
</evidence>
<dbReference type="GeneID" id="41540861"/>
<reference evidence="3 4" key="1">
    <citation type="submission" date="2019-04" db="EMBL/GenBank/DDBJ databases">
        <title>Draft genome sequences of Streptomyces avermitilis ATCC 31267.</title>
        <authorList>
            <person name="Komaki H."/>
            <person name="Tamura T."/>
            <person name="Hosoyama A."/>
        </authorList>
    </citation>
    <scope>NUCLEOTIDE SEQUENCE [LARGE SCALE GENOMIC DNA]</scope>
    <source>
        <strain evidence="3 4">ATCC 31267</strain>
    </source>
</reference>
<organism evidence="3 4">
    <name type="scientific">Streptomyces avermitilis</name>
    <dbReference type="NCBI Taxonomy" id="33903"/>
    <lineage>
        <taxon>Bacteria</taxon>
        <taxon>Bacillati</taxon>
        <taxon>Actinomycetota</taxon>
        <taxon>Actinomycetes</taxon>
        <taxon>Kitasatosporales</taxon>
        <taxon>Streptomycetaceae</taxon>
        <taxon>Streptomyces</taxon>
    </lineage>
</organism>
<dbReference type="STRING" id="33903.AQJ43_05025"/>
<keyword evidence="1" id="KW-0472">Membrane</keyword>
<keyword evidence="1" id="KW-0812">Transmembrane</keyword>
<feature type="transmembrane region" description="Helical" evidence="1">
    <location>
        <begin position="18"/>
        <end position="36"/>
    </location>
</feature>
<name>A0A4D4MXM8_STRAX</name>